<gene>
    <name evidence="1" type="ORF">EV186_101875</name>
</gene>
<name>A0A4R6SLZ6_LABRH</name>
<keyword evidence="2" id="KW-1185">Reference proteome</keyword>
<evidence type="ECO:0008006" key="3">
    <source>
        <dbReference type="Google" id="ProtNLM"/>
    </source>
</evidence>
<evidence type="ECO:0000313" key="1">
    <source>
        <dbReference type="EMBL" id="TDQ04914.1"/>
    </source>
</evidence>
<organism evidence="1 2">
    <name type="scientific">Labedaea rhizosphaerae</name>
    <dbReference type="NCBI Taxonomy" id="598644"/>
    <lineage>
        <taxon>Bacteria</taxon>
        <taxon>Bacillati</taxon>
        <taxon>Actinomycetota</taxon>
        <taxon>Actinomycetes</taxon>
        <taxon>Pseudonocardiales</taxon>
        <taxon>Pseudonocardiaceae</taxon>
        <taxon>Labedaea</taxon>
    </lineage>
</organism>
<comment type="caution">
    <text evidence="1">The sequence shown here is derived from an EMBL/GenBank/DDBJ whole genome shotgun (WGS) entry which is preliminary data.</text>
</comment>
<dbReference type="SUPFAM" id="SSF140453">
    <property type="entry name" value="EsxAB dimer-like"/>
    <property type="match status" value="1"/>
</dbReference>
<evidence type="ECO:0000313" key="2">
    <source>
        <dbReference type="Proteomes" id="UP000295444"/>
    </source>
</evidence>
<sequence length="100" mass="10298">MGELTFRPDELHSGAQAFDQHAEMLVGHARSIEQVAAALPSALQGVGMSALPGIQARVQELMGHFETAHERTANAGSMLRDAATGSTAIDAQGGAAMGRG</sequence>
<dbReference type="RefSeq" id="WP_133847750.1">
    <property type="nucleotide sequence ID" value="NZ_SNXZ01000001.1"/>
</dbReference>
<proteinExistence type="predicted"/>
<dbReference type="Proteomes" id="UP000295444">
    <property type="component" value="Unassembled WGS sequence"/>
</dbReference>
<dbReference type="EMBL" id="SNXZ01000001">
    <property type="protein sequence ID" value="TDQ04914.1"/>
    <property type="molecule type" value="Genomic_DNA"/>
</dbReference>
<reference evidence="1 2" key="1">
    <citation type="submission" date="2019-03" db="EMBL/GenBank/DDBJ databases">
        <title>Genomic Encyclopedia of Type Strains, Phase IV (KMG-IV): sequencing the most valuable type-strain genomes for metagenomic binning, comparative biology and taxonomic classification.</title>
        <authorList>
            <person name="Goeker M."/>
        </authorList>
    </citation>
    <scope>NUCLEOTIDE SEQUENCE [LARGE SCALE GENOMIC DNA]</scope>
    <source>
        <strain evidence="1 2">DSM 45361</strain>
    </source>
</reference>
<dbReference type="AlphaFoldDB" id="A0A4R6SLZ6"/>
<protein>
    <recommendedName>
        <fullName evidence="3">Excreted virulence factor EspC (Type VII ESX diderm)</fullName>
    </recommendedName>
</protein>
<dbReference type="InterPro" id="IPR036689">
    <property type="entry name" value="ESAT-6-like_sf"/>
</dbReference>
<accession>A0A4R6SLZ6</accession>